<dbReference type="Gene3D" id="2.40.320.10">
    <property type="entry name" value="Hypothetical Protein Pfu-838710-001"/>
    <property type="match status" value="1"/>
</dbReference>
<dbReference type="SMART" id="SM01118">
    <property type="entry name" value="CYTH"/>
    <property type="match status" value="1"/>
</dbReference>
<dbReference type="EMBL" id="VOIH02000002">
    <property type="protein sequence ID" value="KAF3453057.1"/>
    <property type="molecule type" value="Genomic_DNA"/>
</dbReference>
<proteinExistence type="predicted"/>
<accession>A0A8K0HI34</accession>
<feature type="domain" description="CYTH" evidence="1">
    <location>
        <begin position="103"/>
        <end position="299"/>
    </location>
</feature>
<comment type="caution">
    <text evidence="2">The sequence shown here is derived from an EMBL/GenBank/DDBJ whole genome shotgun (WGS) entry which is preliminary data.</text>
</comment>
<sequence>MLLRKLSPRLGVGEGQILSHSHRYAETKAIEDRSEDRRQRRTRRSSQALCLVLLLRHCHHHRRYVHHISPPPFRPDQRPIFQIPQNRHLSLIPIQPPNPNTPIMEVEVKLRLPDADAYRRVIDLLSPFHVTTHRQENLFFDGAANELSSRRAVLRLRFYDNDTRCVVSLKARAVLVDGVSRVEEDEEELEPSMGRACVAEPEKLLSVECRILKRVKEEFGVLGFVGLGGFGNVRDVYDWKGLKLEVDETRYGFGTCYEIECETGDPEGVKKLLEELLKDNGIDYTYSEASKFAVFRYGKLPE</sequence>
<dbReference type="AlphaFoldDB" id="A0A8K0HI34"/>
<keyword evidence="3" id="KW-1185">Reference proteome</keyword>
<gene>
    <name evidence="2" type="ORF">FNV43_RR03490</name>
</gene>
<protein>
    <recommendedName>
        <fullName evidence="1">CYTH domain-containing protein</fullName>
    </recommendedName>
</protein>
<dbReference type="SUPFAM" id="SSF55154">
    <property type="entry name" value="CYTH-like phosphatases"/>
    <property type="match status" value="1"/>
</dbReference>
<reference evidence="2" key="1">
    <citation type="submission" date="2020-03" db="EMBL/GenBank/DDBJ databases">
        <title>A high-quality chromosome-level genome assembly of a woody plant with both climbing and erect habits, Rhamnella rubrinervis.</title>
        <authorList>
            <person name="Lu Z."/>
            <person name="Yang Y."/>
            <person name="Zhu X."/>
            <person name="Sun Y."/>
        </authorList>
    </citation>
    <scope>NUCLEOTIDE SEQUENCE</scope>
    <source>
        <strain evidence="2">BYM</strain>
        <tissue evidence="2">Leaf</tissue>
    </source>
</reference>
<dbReference type="CDD" id="cd07374">
    <property type="entry name" value="CYTH-like_Pase"/>
    <property type="match status" value="1"/>
</dbReference>
<dbReference type="Proteomes" id="UP000796880">
    <property type="component" value="Unassembled WGS sequence"/>
</dbReference>
<evidence type="ECO:0000313" key="3">
    <source>
        <dbReference type="Proteomes" id="UP000796880"/>
    </source>
</evidence>
<dbReference type="PANTHER" id="PTHR34948">
    <property type="entry name" value="OS08G0299200 PROTEIN"/>
    <property type="match status" value="1"/>
</dbReference>
<dbReference type="PANTHER" id="PTHR34948:SF2">
    <property type="entry name" value="TRIPHOSPHATE TUNNEL METALLOENZYME 3"/>
    <property type="match status" value="1"/>
</dbReference>
<organism evidence="2 3">
    <name type="scientific">Rhamnella rubrinervis</name>
    <dbReference type="NCBI Taxonomy" id="2594499"/>
    <lineage>
        <taxon>Eukaryota</taxon>
        <taxon>Viridiplantae</taxon>
        <taxon>Streptophyta</taxon>
        <taxon>Embryophyta</taxon>
        <taxon>Tracheophyta</taxon>
        <taxon>Spermatophyta</taxon>
        <taxon>Magnoliopsida</taxon>
        <taxon>eudicotyledons</taxon>
        <taxon>Gunneridae</taxon>
        <taxon>Pentapetalae</taxon>
        <taxon>rosids</taxon>
        <taxon>fabids</taxon>
        <taxon>Rosales</taxon>
        <taxon>Rhamnaceae</taxon>
        <taxon>rhamnoid group</taxon>
        <taxon>Rhamneae</taxon>
        <taxon>Rhamnella</taxon>
    </lineage>
</organism>
<dbReference type="InterPro" id="IPR033469">
    <property type="entry name" value="CYTH-like_dom_sf"/>
</dbReference>
<dbReference type="Pfam" id="PF01928">
    <property type="entry name" value="CYTH"/>
    <property type="match status" value="1"/>
</dbReference>
<evidence type="ECO:0000259" key="1">
    <source>
        <dbReference type="PROSITE" id="PS51707"/>
    </source>
</evidence>
<dbReference type="PROSITE" id="PS51707">
    <property type="entry name" value="CYTH"/>
    <property type="match status" value="1"/>
</dbReference>
<dbReference type="GO" id="GO:0016462">
    <property type="term" value="F:pyrophosphatase activity"/>
    <property type="evidence" value="ECO:0007669"/>
    <property type="project" value="UniProtKB-ARBA"/>
</dbReference>
<name>A0A8K0HI34_9ROSA</name>
<dbReference type="OrthoDB" id="2160189at2759"/>
<dbReference type="InterPro" id="IPR023577">
    <property type="entry name" value="CYTH_domain"/>
</dbReference>
<evidence type="ECO:0000313" key="2">
    <source>
        <dbReference type="EMBL" id="KAF3453057.1"/>
    </source>
</evidence>